<name>A0A397T2N9_9GLOM</name>
<dbReference type="SUPFAM" id="SSF53474">
    <property type="entry name" value="alpha/beta-Hydrolases"/>
    <property type="match status" value="1"/>
</dbReference>
<dbReference type="InterPro" id="IPR029058">
    <property type="entry name" value="AB_hydrolase_fold"/>
</dbReference>
<protein>
    <recommendedName>
        <fullName evidence="1">T6SS Phospholipase effector Tle1-like catalytic domain-containing protein</fullName>
    </recommendedName>
</protein>
<keyword evidence="3" id="KW-1185">Reference proteome</keyword>
<dbReference type="OrthoDB" id="59699at2759"/>
<accession>A0A397T2N9</accession>
<dbReference type="InterPro" id="IPR018712">
    <property type="entry name" value="Tle1-like_cat"/>
</dbReference>
<evidence type="ECO:0000313" key="3">
    <source>
        <dbReference type="Proteomes" id="UP000265703"/>
    </source>
</evidence>
<proteinExistence type="predicted"/>
<dbReference type="EMBL" id="QKYT01000123">
    <property type="protein sequence ID" value="RIA92578.1"/>
    <property type="molecule type" value="Genomic_DNA"/>
</dbReference>
<reference evidence="2 3" key="1">
    <citation type="submission" date="2018-06" db="EMBL/GenBank/DDBJ databases">
        <title>Comparative genomics reveals the genomic features of Rhizophagus irregularis, R. cerebriforme, R. diaphanum and Gigaspora rosea, and their symbiotic lifestyle signature.</title>
        <authorList>
            <person name="Morin E."/>
            <person name="San Clemente H."/>
            <person name="Chen E.C.H."/>
            <person name="De La Providencia I."/>
            <person name="Hainaut M."/>
            <person name="Kuo A."/>
            <person name="Kohler A."/>
            <person name="Murat C."/>
            <person name="Tang N."/>
            <person name="Roy S."/>
            <person name="Loubradou J."/>
            <person name="Henrissat B."/>
            <person name="Grigoriev I.V."/>
            <person name="Corradi N."/>
            <person name="Roux C."/>
            <person name="Martin F.M."/>
        </authorList>
    </citation>
    <scope>NUCLEOTIDE SEQUENCE [LARGE SCALE GENOMIC DNA]</scope>
    <source>
        <strain evidence="2 3">DAOM 227022</strain>
    </source>
</reference>
<evidence type="ECO:0000259" key="1">
    <source>
        <dbReference type="Pfam" id="PF09994"/>
    </source>
</evidence>
<feature type="domain" description="T6SS Phospholipase effector Tle1-like catalytic" evidence="1">
    <location>
        <begin position="3"/>
        <end position="142"/>
    </location>
</feature>
<evidence type="ECO:0000313" key="2">
    <source>
        <dbReference type="EMBL" id="RIA92578.1"/>
    </source>
</evidence>
<comment type="caution">
    <text evidence="2">The sequence shown here is derived from an EMBL/GenBank/DDBJ whole genome shotgun (WGS) entry which is preliminary data.</text>
</comment>
<organism evidence="2 3">
    <name type="scientific">Glomus cerebriforme</name>
    <dbReference type="NCBI Taxonomy" id="658196"/>
    <lineage>
        <taxon>Eukaryota</taxon>
        <taxon>Fungi</taxon>
        <taxon>Fungi incertae sedis</taxon>
        <taxon>Mucoromycota</taxon>
        <taxon>Glomeromycotina</taxon>
        <taxon>Glomeromycetes</taxon>
        <taxon>Glomerales</taxon>
        <taxon>Glomeraceae</taxon>
        <taxon>Glomus</taxon>
    </lineage>
</organism>
<dbReference type="PANTHER" id="PTHR33840:SF1">
    <property type="entry name" value="TLE1 PHOSPHOLIPASE DOMAIN-CONTAINING PROTEIN"/>
    <property type="match status" value="1"/>
</dbReference>
<gene>
    <name evidence="2" type="ORF">C1645_710647</name>
</gene>
<dbReference type="Proteomes" id="UP000265703">
    <property type="component" value="Unassembled WGS sequence"/>
</dbReference>
<feature type="non-terminal residue" evidence="2">
    <location>
        <position position="152"/>
    </location>
</feature>
<dbReference type="Pfam" id="PF09994">
    <property type="entry name" value="T6SS_Tle1-like_cat"/>
    <property type="match status" value="1"/>
</dbReference>
<dbReference type="STRING" id="658196.A0A397T2N9"/>
<dbReference type="AlphaFoldDB" id="A0A397T2N9"/>
<sequence length="152" mass="17454">MTKNIVVMCDGTWNSPNSETNVNTLYKELIEEDYKQHVMYLDGIGIGELAFNFIIDGAIAVSLDRKIKEGYKYIINHYNPDDDIWLFGFSRGAYTVRCIAGLIRNCGILKLDRDITPDQIDKLVDVAYDIYRNRDKVYHPEGPGSDDFKKSF</sequence>
<dbReference type="PANTHER" id="PTHR33840">
    <property type="match status" value="1"/>
</dbReference>